<accession>A0A370TDL1</accession>
<keyword evidence="6" id="KW-0698">rRNA processing</keyword>
<dbReference type="GO" id="GO:0051731">
    <property type="term" value="F:polynucleotide 5'-hydroxyl-kinase activity"/>
    <property type="evidence" value="ECO:0007669"/>
    <property type="project" value="InterPro"/>
</dbReference>
<comment type="similarity">
    <text evidence="3">Belongs to the Clp1 family. NOL9/GRC3 subfamily.</text>
</comment>
<dbReference type="RefSeq" id="XP_031866275.1">
    <property type="nucleotide sequence ID" value="XM_032017632.1"/>
</dbReference>
<feature type="domain" description="Clp1 P-loop" evidence="13">
    <location>
        <begin position="311"/>
        <end position="510"/>
    </location>
</feature>
<evidence type="ECO:0000256" key="7">
    <source>
        <dbReference type="ARBA" id="ARBA00022679"/>
    </source>
</evidence>
<dbReference type="AlphaFoldDB" id="A0A370TDL1"/>
<evidence type="ECO:0000259" key="13">
    <source>
        <dbReference type="Pfam" id="PF16575"/>
    </source>
</evidence>
<dbReference type="InterPro" id="IPR045116">
    <property type="entry name" value="Clp1/Grc3"/>
</dbReference>
<reference evidence="14 15" key="1">
    <citation type="journal article" date="2018" name="IMA Fungus">
        <title>IMA Genome-F 9: Draft genome sequence of Annulohypoxylon stygium, Aspergillus mulundensis, Berkeleyomyces basicola (syn. Thielaviopsis basicola), Ceratocystis smalleyi, two Cercospora beticola strains, Coleophoma cylindrospora, Fusarium fracticaudum, Phialophora cf. hyalina, and Morchella septimelata.</title>
        <authorList>
            <person name="Wingfield B.D."/>
            <person name="Bills G.F."/>
            <person name="Dong Y."/>
            <person name="Huang W."/>
            <person name="Nel W.J."/>
            <person name="Swalarsk-Parry B.S."/>
            <person name="Vaghefi N."/>
            <person name="Wilken P.M."/>
            <person name="An Z."/>
            <person name="de Beer Z.W."/>
            <person name="De Vos L."/>
            <person name="Chen L."/>
            <person name="Duong T.A."/>
            <person name="Gao Y."/>
            <person name="Hammerbacher A."/>
            <person name="Kikkert J.R."/>
            <person name="Li Y."/>
            <person name="Li H."/>
            <person name="Li K."/>
            <person name="Li Q."/>
            <person name="Liu X."/>
            <person name="Ma X."/>
            <person name="Naidoo K."/>
            <person name="Pethybridge S.J."/>
            <person name="Sun J."/>
            <person name="Steenkamp E.T."/>
            <person name="van der Nest M.A."/>
            <person name="van Wyk S."/>
            <person name="Wingfield M.J."/>
            <person name="Xiong C."/>
            <person name="Yue Q."/>
            <person name="Zhang X."/>
        </authorList>
    </citation>
    <scope>NUCLEOTIDE SEQUENCE [LARGE SCALE GENOMIC DNA]</scope>
    <source>
        <strain evidence="14 15">BP 5553</strain>
    </source>
</reference>
<keyword evidence="15" id="KW-1185">Reference proteome</keyword>
<dbReference type="InterPro" id="IPR027417">
    <property type="entry name" value="P-loop_NTPase"/>
</dbReference>
<dbReference type="GeneID" id="43601858"/>
<evidence type="ECO:0000256" key="6">
    <source>
        <dbReference type="ARBA" id="ARBA00022552"/>
    </source>
</evidence>
<dbReference type="SUPFAM" id="SSF52540">
    <property type="entry name" value="P-loop containing nucleoside triphosphate hydrolases"/>
    <property type="match status" value="1"/>
</dbReference>
<dbReference type="Proteomes" id="UP000254866">
    <property type="component" value="Unassembled WGS sequence"/>
</dbReference>
<feature type="region of interest" description="Disordered" evidence="12">
    <location>
        <begin position="96"/>
        <end position="115"/>
    </location>
</feature>
<feature type="compositionally biased region" description="Basic and acidic residues" evidence="12">
    <location>
        <begin position="717"/>
        <end position="726"/>
    </location>
</feature>
<feature type="region of interest" description="Disordered" evidence="12">
    <location>
        <begin position="581"/>
        <end position="605"/>
    </location>
</feature>
<evidence type="ECO:0000313" key="14">
    <source>
        <dbReference type="EMBL" id="RDL32553.1"/>
    </source>
</evidence>
<evidence type="ECO:0000256" key="12">
    <source>
        <dbReference type="SAM" id="MobiDB-lite"/>
    </source>
</evidence>
<dbReference type="InterPro" id="IPR032319">
    <property type="entry name" value="CLP1_P"/>
</dbReference>
<evidence type="ECO:0000256" key="4">
    <source>
        <dbReference type="ARBA" id="ARBA00018706"/>
    </source>
</evidence>
<name>A0A370TDL1_9HELO</name>
<gene>
    <name evidence="14" type="ORF">BP5553_09009</name>
</gene>
<organism evidence="14 15">
    <name type="scientific">Venustampulla echinocandica</name>
    <dbReference type="NCBI Taxonomy" id="2656787"/>
    <lineage>
        <taxon>Eukaryota</taxon>
        <taxon>Fungi</taxon>
        <taxon>Dikarya</taxon>
        <taxon>Ascomycota</taxon>
        <taxon>Pezizomycotina</taxon>
        <taxon>Leotiomycetes</taxon>
        <taxon>Helotiales</taxon>
        <taxon>Pleuroascaceae</taxon>
        <taxon>Venustampulla</taxon>
    </lineage>
</organism>
<dbReference type="FunFam" id="3.40.50.300:FF:001156">
    <property type="entry name" value="Polynucleotide 5-hydroxyl-kinase grc3"/>
    <property type="match status" value="1"/>
</dbReference>
<protein>
    <recommendedName>
        <fullName evidence="5">Polynucleotide 5'-hydroxyl-kinase GRC3</fullName>
    </recommendedName>
    <alternativeName>
        <fullName evidence="4">Polynucleotide 5'-hydroxyl-kinase grc3</fullName>
    </alternativeName>
</protein>
<dbReference type="GO" id="GO:0005730">
    <property type="term" value="C:nucleolus"/>
    <property type="evidence" value="ECO:0007669"/>
    <property type="project" value="UniProtKB-SubCell"/>
</dbReference>
<keyword evidence="7" id="KW-0808">Transferase</keyword>
<dbReference type="Pfam" id="PF16575">
    <property type="entry name" value="CLP1_P"/>
    <property type="match status" value="1"/>
</dbReference>
<dbReference type="GO" id="GO:0000448">
    <property type="term" value="P:cleavage in ITS2 between 5.8S rRNA and LSU-rRNA of tricistronic rRNA transcript (SSU-rRNA, 5.8S rRNA, LSU-rRNA)"/>
    <property type="evidence" value="ECO:0007669"/>
    <property type="project" value="TreeGrafter"/>
</dbReference>
<evidence type="ECO:0000256" key="8">
    <source>
        <dbReference type="ARBA" id="ARBA00022741"/>
    </source>
</evidence>
<comment type="caution">
    <text evidence="14">The sequence shown here is derived from an EMBL/GenBank/DDBJ whole genome shotgun (WGS) entry which is preliminary data.</text>
</comment>
<proteinExistence type="inferred from homology"/>
<evidence type="ECO:0000256" key="11">
    <source>
        <dbReference type="ARBA" id="ARBA00023242"/>
    </source>
</evidence>
<dbReference type="PANTHER" id="PTHR12755">
    <property type="entry name" value="CLEAVAGE/POLYADENYLATION FACTOR IA SUBUNIT CLP1P"/>
    <property type="match status" value="1"/>
</dbReference>
<dbReference type="PANTHER" id="PTHR12755:SF3">
    <property type="entry name" value="POLYNUCLEOTIDE 5'-HYDROXYL-KINASE NOL9"/>
    <property type="match status" value="1"/>
</dbReference>
<evidence type="ECO:0000256" key="5">
    <source>
        <dbReference type="ARBA" id="ARBA00019824"/>
    </source>
</evidence>
<dbReference type="STRING" id="2656787.A0A370TDL1"/>
<sequence length="788" mass="85682">MLPSNKRQKLSVPSDPPQLSAVAARRALQGKAQASVKQSGDGHVKAQTSVTKLDATVSGDVETAFQRIPQEGVAKVTLDAGVDVVLNAGKDLDFDEGGASSFPSSRGDSPDEIPVERPSVALSSFRPTQSNFKESKNGTLSLLLVPGERLVILGQYELSVRKGQITLLGTTLQASEKMYRVFAPSSHALPVIRCLATDANEAEIHLNQCESGLGSMKSLSPLFGRLWNDGSRPLCSRFESLLRNKRKSTYQIVRSAINFPDNKLISQVFSSEDEPQKAFLQPLISLPEWNRLLAKLTGPEIQQTPITMICGPKSSGKSTFARLLANRLLSTSMGATAGTKTPGVALIDLDPGQPEYSPPGQVSLIHLQEPNFGPPYAHPSPGSKSRVVRSHAIAALTPSMDPSLYMACALDLFAHYRNLLSSVPHCPLIINTPGWVLGTGLEILMELITKVRPNGVIYMSDEGPWEVVQSLRSAAKLTSTLVYTLPSQLSEYTTRTSVHLRTMQTMSYFHLNTTHEPKLSWNCTPLTSVPPWEISYAGNNPGILGILCYGEQPPANLLADAINGSLVAVVVIDDTAAIPGWDSQERDEDTIDDGPASETPDQDDISLSQNSEIQAFDANSIHHRPVAKPLITRTLAEDLPYFNPANDISLDPQFSHTIGLALIRGIDLSRRRLQILTPIPAHDLREVNEAGKQVVLVSGKLDTPGWAYTEELYQKGSTEKEKNKVDEDAEDVDAEDDDTNITTDNKVLGASFENIPWVEKLKGSEGRGLGARVWRVRRDLGKMADGGD</sequence>
<evidence type="ECO:0000256" key="3">
    <source>
        <dbReference type="ARBA" id="ARBA00011003"/>
    </source>
</evidence>
<comment type="function">
    <text evidence="1">Polynucleotide 5'-kinase involved in rRNA processing.</text>
</comment>
<evidence type="ECO:0000256" key="2">
    <source>
        <dbReference type="ARBA" id="ARBA00004604"/>
    </source>
</evidence>
<dbReference type="GO" id="GO:0005524">
    <property type="term" value="F:ATP binding"/>
    <property type="evidence" value="ECO:0007669"/>
    <property type="project" value="UniProtKB-KW"/>
</dbReference>
<evidence type="ECO:0000256" key="9">
    <source>
        <dbReference type="ARBA" id="ARBA00022777"/>
    </source>
</evidence>
<evidence type="ECO:0000256" key="10">
    <source>
        <dbReference type="ARBA" id="ARBA00022840"/>
    </source>
</evidence>
<dbReference type="Gene3D" id="3.40.50.300">
    <property type="entry name" value="P-loop containing nucleotide triphosphate hydrolases"/>
    <property type="match status" value="1"/>
</dbReference>
<dbReference type="EMBL" id="NPIC01000010">
    <property type="protein sequence ID" value="RDL32553.1"/>
    <property type="molecule type" value="Genomic_DNA"/>
</dbReference>
<keyword evidence="9" id="KW-0418">Kinase</keyword>
<keyword evidence="10" id="KW-0067">ATP-binding</keyword>
<feature type="compositionally biased region" description="Acidic residues" evidence="12">
    <location>
        <begin position="727"/>
        <end position="739"/>
    </location>
</feature>
<evidence type="ECO:0000256" key="1">
    <source>
        <dbReference type="ARBA" id="ARBA00003798"/>
    </source>
</evidence>
<dbReference type="OrthoDB" id="4054781at2759"/>
<evidence type="ECO:0000313" key="15">
    <source>
        <dbReference type="Proteomes" id="UP000254866"/>
    </source>
</evidence>
<feature type="region of interest" description="Disordered" evidence="12">
    <location>
        <begin position="716"/>
        <end position="742"/>
    </location>
</feature>
<comment type="subcellular location">
    <subcellularLocation>
        <location evidence="2">Nucleus</location>
        <location evidence="2">Nucleolus</location>
    </subcellularLocation>
</comment>
<feature type="region of interest" description="Disordered" evidence="12">
    <location>
        <begin position="24"/>
        <end position="48"/>
    </location>
</feature>
<keyword evidence="11" id="KW-0539">Nucleus</keyword>
<keyword evidence="8" id="KW-0547">Nucleotide-binding</keyword>